<evidence type="ECO:0000256" key="1">
    <source>
        <dbReference type="ARBA" id="ARBA00022801"/>
    </source>
</evidence>
<dbReference type="PANTHER" id="PTHR11782">
    <property type="entry name" value="ADENOSINE/GUANOSINE DIPHOSPHATASE"/>
    <property type="match status" value="1"/>
</dbReference>
<dbReference type="AlphaFoldDB" id="A0A494X8P9"/>
<dbReference type="Gene3D" id="3.30.420.40">
    <property type="match status" value="1"/>
</dbReference>
<dbReference type="OrthoDB" id="3698573at2"/>
<keyword evidence="1" id="KW-0378">Hydrolase</keyword>
<evidence type="ECO:0000313" key="2">
    <source>
        <dbReference type="EMBL" id="RKP44544.1"/>
    </source>
</evidence>
<dbReference type="Gene3D" id="3.30.420.150">
    <property type="entry name" value="Exopolyphosphatase. Domain 2"/>
    <property type="match status" value="1"/>
</dbReference>
<dbReference type="Pfam" id="PF01150">
    <property type="entry name" value="GDA1_CD39"/>
    <property type="match status" value="1"/>
</dbReference>
<dbReference type="Proteomes" id="UP000280434">
    <property type="component" value="Unassembled WGS sequence"/>
</dbReference>
<dbReference type="EMBL" id="RBZV01000012">
    <property type="protein sequence ID" value="RKP44544.1"/>
    <property type="molecule type" value="Genomic_DNA"/>
</dbReference>
<gene>
    <name evidence="2" type="ORF">D7S89_21940</name>
</gene>
<dbReference type="GO" id="GO:0016787">
    <property type="term" value="F:hydrolase activity"/>
    <property type="evidence" value="ECO:0007669"/>
    <property type="project" value="UniProtKB-KW"/>
</dbReference>
<reference evidence="2 3" key="1">
    <citation type="submission" date="2018-10" db="EMBL/GenBank/DDBJ databases">
        <title>Paraburkholderia sp. 7MK8-2, isolated from soil.</title>
        <authorList>
            <person name="Gao Z.-H."/>
            <person name="Qiu L.-H."/>
        </authorList>
    </citation>
    <scope>NUCLEOTIDE SEQUENCE [LARGE SCALE GENOMIC DNA]</scope>
    <source>
        <strain evidence="2 3">7MK8-2</strain>
    </source>
</reference>
<protein>
    <submittedName>
        <fullName evidence="2">Uncharacterized protein</fullName>
    </submittedName>
</protein>
<dbReference type="InterPro" id="IPR000407">
    <property type="entry name" value="GDA1_CD39_NTPase"/>
</dbReference>
<keyword evidence="3" id="KW-1185">Reference proteome</keyword>
<accession>A0A494X8P9</accession>
<name>A0A494X8P9_9BURK</name>
<evidence type="ECO:0000313" key="3">
    <source>
        <dbReference type="Proteomes" id="UP000280434"/>
    </source>
</evidence>
<sequence length="378" mass="40383">MLATIKHEPRRAAWRVRQILFSAAIGVASVAYAGWAQAQTYRVVVDAGSSSSRALIYKIEGRTITLAGNPDSMPTGTELSGDVDGSAGVVKKLLGDVNLWLQRNVRVSPNDVTVDVLATAGMRKVNDSGNVYAAVLKQIQESPYNVGEARTISGAEEGLYAWIAVNDKEGRFAPHAKTRGIVEVGGASAQVAFEVERNADDVESVTIDGKPHKVYSRSFLGLGANDAWALAKDSQYGEKCKEGGGFDFAQCRKAYDTTVYDQTETGQNDAPVKLSLGVTKTALALQQALPVDDRDKFAGLGNAIKFSADVGFGKGSGGIDTACKSRTFSTKFHTCANAVFSESFVFGKLNFPNDKLQTGVDSSWTMGYLIKAVRQGAK</sequence>
<dbReference type="CDD" id="cd24003">
    <property type="entry name" value="ASKHA_NBD_GDA1_CD39_NTPase"/>
    <property type="match status" value="1"/>
</dbReference>
<dbReference type="RefSeq" id="WP_121280967.1">
    <property type="nucleotide sequence ID" value="NZ_RBZV01000012.1"/>
</dbReference>
<proteinExistence type="predicted"/>
<comment type="caution">
    <text evidence="2">The sequence shown here is derived from an EMBL/GenBank/DDBJ whole genome shotgun (WGS) entry which is preliminary data.</text>
</comment>
<organism evidence="2 3">
    <name type="scientific">Trinickia fusca</name>
    <dbReference type="NCBI Taxonomy" id="2419777"/>
    <lineage>
        <taxon>Bacteria</taxon>
        <taxon>Pseudomonadati</taxon>
        <taxon>Pseudomonadota</taxon>
        <taxon>Betaproteobacteria</taxon>
        <taxon>Burkholderiales</taxon>
        <taxon>Burkholderiaceae</taxon>
        <taxon>Trinickia</taxon>
    </lineage>
</organism>